<dbReference type="OrthoDB" id="9824392at2"/>
<evidence type="ECO:0000313" key="2">
    <source>
        <dbReference type="EMBL" id="TKC88729.1"/>
    </source>
</evidence>
<protein>
    <submittedName>
        <fullName evidence="2">Uncharacterized protein</fullName>
    </submittedName>
</protein>
<name>A0A4U1I5U4_9BURK</name>
<dbReference type="RefSeq" id="WP_136895167.1">
    <property type="nucleotide sequence ID" value="NZ_SWJE01000006.1"/>
</dbReference>
<sequence length="353" mass="36652">MHVVQAPEAPQEPGFFQLAVHVKKDFKENRVMAETGARIVGDKTNNYVVFDPQSGVVYTLDLKANLYGQPRSDLPASASAKTSASQPASAGITGNAATGVVYFSGQSVSYLTDIDNSLATWKPLPDAPFAIKGICGDLLNGIVIHDGDNIAQIKDVFNNPVWQESAISPRIPIAGIAGDATNGIVVYRESQWDDKAKYDSEDNKFVPSVYLFTGQPYGSPTSPLEPKIAIEAIMGDGVNGYIAMGENQLFSLIKGAWAKMASLKFGLACAIGNPKDGVVALIGGERYVATSADGKTWNLVNTLPAAASSSSSANASGNSASGAKTAPGNAPAPAPAAPAPTPTPPVAQETQAA</sequence>
<feature type="region of interest" description="Disordered" evidence="1">
    <location>
        <begin position="308"/>
        <end position="353"/>
    </location>
</feature>
<keyword evidence="3" id="KW-1185">Reference proteome</keyword>
<dbReference type="Proteomes" id="UP000305539">
    <property type="component" value="Unassembled WGS sequence"/>
</dbReference>
<dbReference type="EMBL" id="SWJE01000006">
    <property type="protein sequence ID" value="TKC88729.1"/>
    <property type="molecule type" value="Genomic_DNA"/>
</dbReference>
<feature type="compositionally biased region" description="Low complexity" evidence="1">
    <location>
        <begin position="308"/>
        <end position="329"/>
    </location>
</feature>
<gene>
    <name evidence="2" type="ORF">FAZ69_13330</name>
</gene>
<dbReference type="AlphaFoldDB" id="A0A4U1I5U4"/>
<evidence type="ECO:0000313" key="3">
    <source>
        <dbReference type="Proteomes" id="UP000305539"/>
    </source>
</evidence>
<evidence type="ECO:0000256" key="1">
    <source>
        <dbReference type="SAM" id="MobiDB-lite"/>
    </source>
</evidence>
<comment type="caution">
    <text evidence="2">The sequence shown here is derived from an EMBL/GenBank/DDBJ whole genome shotgun (WGS) entry which is preliminary data.</text>
</comment>
<accession>A0A4U1I5U4</accession>
<proteinExistence type="predicted"/>
<organism evidence="2 3">
    <name type="scientific">Trinickia terrae</name>
    <dbReference type="NCBI Taxonomy" id="2571161"/>
    <lineage>
        <taxon>Bacteria</taxon>
        <taxon>Pseudomonadati</taxon>
        <taxon>Pseudomonadota</taxon>
        <taxon>Betaproteobacteria</taxon>
        <taxon>Burkholderiales</taxon>
        <taxon>Burkholderiaceae</taxon>
        <taxon>Trinickia</taxon>
    </lineage>
</organism>
<feature type="compositionally biased region" description="Pro residues" evidence="1">
    <location>
        <begin position="330"/>
        <end position="345"/>
    </location>
</feature>
<reference evidence="2 3" key="1">
    <citation type="submission" date="2019-04" db="EMBL/GenBank/DDBJ databases">
        <title>Trinickia sp. 7GSK02, isolated from subtropical forest soil.</title>
        <authorList>
            <person name="Gao Z.-H."/>
            <person name="Qiu L.-H."/>
        </authorList>
    </citation>
    <scope>NUCLEOTIDE SEQUENCE [LARGE SCALE GENOMIC DNA]</scope>
    <source>
        <strain evidence="2 3">7GSK02</strain>
    </source>
</reference>